<comment type="subcellular location">
    <subcellularLocation>
        <location evidence="1">Membrane</location>
        <topology evidence="1">Peripheral membrane protein</topology>
    </subcellularLocation>
    <subcellularLocation>
        <location evidence="10">Plastid</location>
        <location evidence="10">Chloroplast stroma</location>
    </subcellularLocation>
    <subcellularLocation>
        <location evidence="10">Plastid</location>
        <location evidence="10">Chloroplast thylakoid membrane</location>
        <topology evidence="10">Peripheral membrane protein</topology>
    </subcellularLocation>
    <text evidence="10">A minor fraction is associated with the chloroplast thylakoid membrane.</text>
</comment>
<keyword evidence="15" id="KW-0934">Plastid</keyword>
<dbReference type="EC" id="7.4.2.8" evidence="10"/>
<dbReference type="RefSeq" id="YP_009496427.1">
    <property type="nucleotide sequence ID" value="NC_037999.1"/>
</dbReference>
<dbReference type="InterPro" id="IPR027417">
    <property type="entry name" value="P-loop_NTPase"/>
</dbReference>
<keyword evidence="7 10" id="KW-1278">Translocase</keyword>
<evidence type="ECO:0000259" key="14">
    <source>
        <dbReference type="PROSITE" id="PS51196"/>
    </source>
</evidence>
<feature type="coiled-coil region" evidence="12">
    <location>
        <begin position="8"/>
        <end position="35"/>
    </location>
</feature>
<dbReference type="PANTHER" id="PTHR30612">
    <property type="entry name" value="SECA INNER MEMBRANE COMPONENT OF SEC PROTEIN SECRETION SYSTEM"/>
    <property type="match status" value="1"/>
</dbReference>
<reference evidence="15" key="1">
    <citation type="journal article" date="2018" name="Adv. Bot. Res.">
        <title>Evolution of the Plastid Genomes in Diatoms.</title>
        <authorList>
            <person name="Yu M."/>
            <person name="Ashworth M.P."/>
            <person name="Hajrah N.H."/>
            <person name="Khiyami M.A."/>
            <person name="Sabir M.J."/>
            <person name="Alhebshi A.M."/>
            <person name="Al-Malki A.L."/>
            <person name="Sabir J.S.M."/>
            <person name="Theriot E.C."/>
            <person name="Jansen R.K."/>
        </authorList>
    </citation>
    <scope>NUCLEOTIDE SEQUENCE</scope>
</reference>
<evidence type="ECO:0000256" key="8">
    <source>
        <dbReference type="ARBA" id="ARBA00023010"/>
    </source>
</evidence>
<dbReference type="Gene3D" id="3.40.50.300">
    <property type="entry name" value="P-loop containing nucleotide triphosphate hydrolases"/>
    <property type="match status" value="2"/>
</dbReference>
<proteinExistence type="inferred from homology"/>
<dbReference type="SMART" id="SM00958">
    <property type="entry name" value="SecA_PP_bind"/>
    <property type="match status" value="1"/>
</dbReference>
<dbReference type="AlphaFoldDB" id="A0A2U9NPU0"/>
<dbReference type="HAMAP" id="MF_01382">
    <property type="entry name" value="SecA"/>
    <property type="match status" value="1"/>
</dbReference>
<evidence type="ECO:0000256" key="6">
    <source>
        <dbReference type="ARBA" id="ARBA00022927"/>
    </source>
</evidence>
<dbReference type="SUPFAM" id="SSF81767">
    <property type="entry name" value="Pre-protein crosslinking domain of SecA"/>
    <property type="match status" value="1"/>
</dbReference>
<dbReference type="Pfam" id="PF07517">
    <property type="entry name" value="SecA_DEAD"/>
    <property type="match status" value="1"/>
</dbReference>
<dbReference type="GO" id="GO:0009570">
    <property type="term" value="C:chloroplast stroma"/>
    <property type="evidence" value="ECO:0007669"/>
    <property type="project" value="UniProtKB-SubCell"/>
</dbReference>
<dbReference type="Gene3D" id="3.90.1440.10">
    <property type="entry name" value="SecA, preprotein cross-linking domain"/>
    <property type="match status" value="1"/>
</dbReference>
<keyword evidence="10" id="KW-0793">Thylakoid</keyword>
<evidence type="ECO:0000256" key="9">
    <source>
        <dbReference type="ARBA" id="ARBA00023136"/>
    </source>
</evidence>
<dbReference type="InterPro" id="IPR036670">
    <property type="entry name" value="SecA_X-link_sf"/>
</dbReference>
<evidence type="ECO:0000256" key="4">
    <source>
        <dbReference type="ARBA" id="ARBA00022741"/>
    </source>
</evidence>
<evidence type="ECO:0000256" key="2">
    <source>
        <dbReference type="ARBA" id="ARBA00007650"/>
    </source>
</evidence>
<dbReference type="NCBIfam" id="TIGR00963">
    <property type="entry name" value="secA"/>
    <property type="match status" value="1"/>
</dbReference>
<dbReference type="PRINTS" id="PR00906">
    <property type="entry name" value="SECA"/>
</dbReference>
<dbReference type="GO" id="GO:0017038">
    <property type="term" value="P:protein import"/>
    <property type="evidence" value="ECO:0007669"/>
    <property type="project" value="InterPro"/>
</dbReference>
<dbReference type="EMBL" id="MG755798">
    <property type="protein sequence ID" value="AWT39140.1"/>
    <property type="molecule type" value="Genomic_DNA"/>
</dbReference>
<keyword evidence="15" id="KW-0150">Chloroplast</keyword>
<keyword evidence="9 10" id="KW-0472">Membrane</keyword>
<keyword evidence="4 10" id="KW-0547">Nucleotide-binding</keyword>
<sequence length="886" mass="101562">MLNNPFNGNVITNEYQKLINQINALEDNLKTLTDNELKHKTLQLKKRASKEQELPDFIAESFALTREASVRTLGLRHFNVQLLGGLVLNNNKIAEMRTGEGKTLVATLPACLNALTEKGVHIVTVNDYLANRDQISMGQIYRFLGLDTGLIREDMNVSQRKKNYNADITYVTNSELGFDYLRDNIALNLKDVVLRPFNYCIIDEVDSILIDEAQTPLIISEATETCIDKYIVATELTDYLEVNVHFKVDEKNKNVSLTDQGTVQIENILGIQDLYNPSDPWIPYIINAIKANTLFFLNVNYIIQNSQIIIVDEFTGRTMPDRRWSDGLHQALEAKEGVPIKQNTETRASVTYQNFFLLYPKLSGMTGTGKTAELEFEKVYNLSVEEIPTARPNQRNDLPDIIYKDQFSKWNAVAKKCKEISSTGQPVLVGTTTVEKSELLAQLLNEYKLSYQILNAKPENVRRESEIVAQAGKRSSITIATNMAGRGTDIILGGNIEFKIRKYLYNILVSYKNKTQSNLKKSNFFVSQKSRRSSHIFLSVLSSLIKNKEFLALSDTAILKILNESDQIRIPKIPYQCSIKLLIDELILFENKSQTLDNIAVKNLGGLYIIGTERNDSKRIDNQLRGRCGRQGDPGTSRFFLSLDDKLLRIFGGSNIQKSLQNQFLDDSPLESNLLNKSLDAAQKRVEEDSYEGRKNLLDYDEVLNKQRKVIYYERRKILESKSVRTKILAYGEQVITEILVELKENDLSINQIIPLLENLFGKNLALSLFTQLSKVELKNFDNFELETYLFQEFWLCYESKILELEIHNPGIITGLERTLILVYIDIAWKEHLQKMALLRDAVRWRGYGQRNPLYEYKEEAYDLFQDRSLATRHLMIYDLIRSSIL</sequence>
<evidence type="ECO:0000256" key="12">
    <source>
        <dbReference type="SAM" id="Coils"/>
    </source>
</evidence>
<dbReference type="PROSITE" id="PS01312">
    <property type="entry name" value="SECA"/>
    <property type="match status" value="1"/>
</dbReference>
<dbReference type="GO" id="GO:0006605">
    <property type="term" value="P:protein targeting"/>
    <property type="evidence" value="ECO:0007669"/>
    <property type="project" value="UniProtKB-UniRule"/>
</dbReference>
<evidence type="ECO:0000256" key="11">
    <source>
        <dbReference type="RuleBase" id="RU003874"/>
    </source>
</evidence>
<feature type="domain" description="Helicase ATP-binding" evidence="13">
    <location>
        <begin position="83"/>
        <end position="242"/>
    </location>
</feature>
<evidence type="ECO:0000313" key="15">
    <source>
        <dbReference type="EMBL" id="AWT39140.1"/>
    </source>
</evidence>
<keyword evidence="5 10" id="KW-0067">ATP-binding</keyword>
<evidence type="ECO:0000256" key="3">
    <source>
        <dbReference type="ARBA" id="ARBA00022448"/>
    </source>
</evidence>
<keyword evidence="3 10" id="KW-0813">Transport</keyword>
<dbReference type="InterPro" id="IPR011116">
    <property type="entry name" value="SecA_Wing/Scaffold"/>
</dbReference>
<comment type="catalytic activity">
    <reaction evidence="10">
        <text>ATP + H2O + cellular proteinSide 1 = ADP + phosphate + cellular proteinSide 2.</text>
        <dbReference type="EC" id="7.4.2.8"/>
    </reaction>
</comment>
<dbReference type="InterPro" id="IPR014018">
    <property type="entry name" value="SecA_motor_DEAD"/>
</dbReference>
<geneLocation type="chloroplast" evidence="15"/>
<feature type="binding site" evidence="10">
    <location>
        <position position="489"/>
    </location>
    <ligand>
        <name>ATP</name>
        <dbReference type="ChEBI" id="CHEBI:30616"/>
    </ligand>
</feature>
<keyword evidence="12" id="KW-0175">Coiled coil</keyword>
<dbReference type="SUPFAM" id="SSF81886">
    <property type="entry name" value="Helical scaffold and wing domains of SecA"/>
    <property type="match status" value="1"/>
</dbReference>
<dbReference type="Pfam" id="PF01043">
    <property type="entry name" value="SecA_PP_bind"/>
    <property type="match status" value="1"/>
</dbReference>
<protein>
    <recommendedName>
        <fullName evidence="10 11">Protein translocase subunit SecA</fullName>
        <ecNumber evidence="10">7.4.2.8</ecNumber>
    </recommendedName>
</protein>
<dbReference type="SUPFAM" id="SSF52540">
    <property type="entry name" value="P-loop containing nucleoside triphosphate hydrolases"/>
    <property type="match status" value="2"/>
</dbReference>
<dbReference type="PROSITE" id="PS51196">
    <property type="entry name" value="SECA_MOTOR_DEAD"/>
    <property type="match status" value="1"/>
</dbReference>
<dbReference type="InterPro" id="IPR044722">
    <property type="entry name" value="SecA_SF2_C"/>
</dbReference>
<dbReference type="PANTHER" id="PTHR30612:SF0">
    <property type="entry name" value="CHLOROPLAST PROTEIN-TRANSPORTING ATPASE"/>
    <property type="match status" value="1"/>
</dbReference>
<dbReference type="FunFam" id="3.90.1440.10:FF:000003">
    <property type="entry name" value="Preprotein translocase SecA subunit"/>
    <property type="match status" value="1"/>
</dbReference>
<feature type="binding site" evidence="10">
    <location>
        <begin position="99"/>
        <end position="103"/>
    </location>
    <ligand>
        <name>ATP</name>
        <dbReference type="ChEBI" id="CHEBI:30616"/>
    </ligand>
</feature>
<dbReference type="InterPro" id="IPR000185">
    <property type="entry name" value="SecA"/>
</dbReference>
<feature type="binding site" evidence="10">
    <location>
        <position position="81"/>
    </location>
    <ligand>
        <name>ATP</name>
        <dbReference type="ChEBI" id="CHEBI:30616"/>
    </ligand>
</feature>
<evidence type="ECO:0000256" key="10">
    <source>
        <dbReference type="HAMAP-Rule" id="MF_01382"/>
    </source>
</evidence>
<comment type="function">
    <text evidence="10">Has a central role in coupling the hydrolysis of ATP to the transfer of proteins across the thylakoid membrane.</text>
</comment>
<feature type="domain" description="SecA family profile" evidence="14">
    <location>
        <begin position="1"/>
        <end position="672"/>
    </location>
</feature>
<keyword evidence="6 10" id="KW-0653">Protein transport</keyword>
<evidence type="ECO:0000259" key="13">
    <source>
        <dbReference type="PROSITE" id="PS51192"/>
    </source>
</evidence>
<dbReference type="GO" id="GO:0008564">
    <property type="term" value="F:protein-exporting ATPase activity"/>
    <property type="evidence" value="ECO:0007669"/>
    <property type="project" value="UniProtKB-EC"/>
</dbReference>
<dbReference type="CDD" id="cd17928">
    <property type="entry name" value="DEXDc_SecA"/>
    <property type="match status" value="1"/>
</dbReference>
<dbReference type="InterPro" id="IPR011115">
    <property type="entry name" value="SecA_DEAD"/>
</dbReference>
<dbReference type="InterPro" id="IPR036266">
    <property type="entry name" value="SecA_Wing/Scaffold_sf"/>
</dbReference>
<dbReference type="InterPro" id="IPR014001">
    <property type="entry name" value="Helicase_ATP-bd"/>
</dbReference>
<keyword evidence="8 10" id="KW-0811">Translocation</keyword>
<dbReference type="PROSITE" id="PS51192">
    <property type="entry name" value="HELICASE_ATP_BIND_1"/>
    <property type="match status" value="1"/>
</dbReference>
<dbReference type="Pfam" id="PF21090">
    <property type="entry name" value="P-loop_SecA"/>
    <property type="match status" value="1"/>
</dbReference>
<dbReference type="GO" id="GO:0065002">
    <property type="term" value="P:intracellular protein transmembrane transport"/>
    <property type="evidence" value="ECO:0007669"/>
    <property type="project" value="UniProtKB-UniRule"/>
</dbReference>
<evidence type="ECO:0000256" key="5">
    <source>
        <dbReference type="ARBA" id="ARBA00022840"/>
    </source>
</evidence>
<gene>
    <name evidence="10 15" type="primary">secA</name>
</gene>
<evidence type="ECO:0000256" key="7">
    <source>
        <dbReference type="ARBA" id="ARBA00022967"/>
    </source>
</evidence>
<dbReference type="Gene3D" id="1.10.3060.10">
    <property type="entry name" value="Helical scaffold and wing domains of SecA"/>
    <property type="match status" value="1"/>
</dbReference>
<dbReference type="Pfam" id="PF07516">
    <property type="entry name" value="SecA_SW"/>
    <property type="match status" value="1"/>
</dbReference>
<accession>A0A2U9NPU0</accession>
<name>A0A2U9NPU0_9STRA</name>
<dbReference type="GO" id="GO:0005524">
    <property type="term" value="F:ATP binding"/>
    <property type="evidence" value="ECO:0007669"/>
    <property type="project" value="UniProtKB-UniRule"/>
</dbReference>
<dbReference type="GO" id="GO:0009535">
    <property type="term" value="C:chloroplast thylakoid membrane"/>
    <property type="evidence" value="ECO:0007669"/>
    <property type="project" value="UniProtKB-SubCell"/>
</dbReference>
<dbReference type="CDD" id="cd18803">
    <property type="entry name" value="SF2_C_secA"/>
    <property type="match status" value="1"/>
</dbReference>
<organism evidence="15">
    <name type="scientific">Attheya longicornis</name>
    <dbReference type="NCBI Taxonomy" id="451786"/>
    <lineage>
        <taxon>Eukaryota</taxon>
        <taxon>Sar</taxon>
        <taxon>Stramenopiles</taxon>
        <taxon>Ochrophyta</taxon>
        <taxon>Bacillariophyta</taxon>
        <taxon>Coscinodiscophyceae</taxon>
        <taxon>Chaetocerotophycidae</taxon>
        <taxon>Chaetocerotales</taxon>
        <taxon>Attheyaceae</taxon>
        <taxon>Attheya</taxon>
    </lineage>
</organism>
<dbReference type="InterPro" id="IPR020937">
    <property type="entry name" value="SecA_CS"/>
</dbReference>
<dbReference type="GeneID" id="36958770"/>
<evidence type="ECO:0000256" key="1">
    <source>
        <dbReference type="ARBA" id="ARBA00004170"/>
    </source>
</evidence>
<dbReference type="InterPro" id="IPR011130">
    <property type="entry name" value="SecA_preprotein_X-link_dom"/>
</dbReference>
<comment type="similarity">
    <text evidence="2 10 11">Belongs to the SecA family.</text>
</comment>
<dbReference type="SMART" id="SM00957">
    <property type="entry name" value="SecA_DEAD"/>
    <property type="match status" value="1"/>
</dbReference>